<gene>
    <name evidence="7" type="ORF">LGH70_01400</name>
</gene>
<dbReference type="PANTHER" id="PTHR37422">
    <property type="entry name" value="TEICHURONIC ACID BIOSYNTHESIS PROTEIN TUAE"/>
    <property type="match status" value="1"/>
</dbReference>
<feature type="domain" description="O-antigen ligase-related" evidence="6">
    <location>
        <begin position="204"/>
        <end position="361"/>
    </location>
</feature>
<dbReference type="Pfam" id="PF04932">
    <property type="entry name" value="Wzy_C"/>
    <property type="match status" value="1"/>
</dbReference>
<feature type="transmembrane region" description="Helical" evidence="5">
    <location>
        <begin position="398"/>
        <end position="415"/>
    </location>
</feature>
<evidence type="ECO:0000256" key="4">
    <source>
        <dbReference type="ARBA" id="ARBA00023136"/>
    </source>
</evidence>
<name>A0ABS8A752_9BACT</name>
<feature type="transmembrane region" description="Helical" evidence="5">
    <location>
        <begin position="245"/>
        <end position="263"/>
    </location>
</feature>
<dbReference type="RefSeq" id="WP_226181938.1">
    <property type="nucleotide sequence ID" value="NZ_JAJADQ010000001.1"/>
</dbReference>
<keyword evidence="7" id="KW-0436">Ligase</keyword>
<proteinExistence type="predicted"/>
<evidence type="ECO:0000259" key="6">
    <source>
        <dbReference type="Pfam" id="PF04932"/>
    </source>
</evidence>
<dbReference type="PANTHER" id="PTHR37422:SF13">
    <property type="entry name" value="LIPOPOLYSACCHARIDE BIOSYNTHESIS PROTEIN PA4999-RELATED"/>
    <property type="match status" value="1"/>
</dbReference>
<keyword evidence="4 5" id="KW-0472">Membrane</keyword>
<evidence type="ECO:0000313" key="8">
    <source>
        <dbReference type="Proteomes" id="UP001165297"/>
    </source>
</evidence>
<evidence type="ECO:0000256" key="5">
    <source>
        <dbReference type="SAM" id="Phobius"/>
    </source>
</evidence>
<comment type="caution">
    <text evidence="7">The sequence shown here is derived from an EMBL/GenBank/DDBJ whole genome shotgun (WGS) entry which is preliminary data.</text>
</comment>
<keyword evidence="2 5" id="KW-0812">Transmembrane</keyword>
<dbReference type="EMBL" id="JAJADQ010000001">
    <property type="protein sequence ID" value="MCB2376218.1"/>
    <property type="molecule type" value="Genomic_DNA"/>
</dbReference>
<feature type="transmembrane region" description="Helical" evidence="5">
    <location>
        <begin position="22"/>
        <end position="55"/>
    </location>
</feature>
<keyword evidence="3 5" id="KW-1133">Transmembrane helix</keyword>
<protein>
    <submittedName>
        <fullName evidence="7">O-antigen ligase family protein</fullName>
    </submittedName>
</protein>
<reference evidence="7" key="1">
    <citation type="submission" date="2021-10" db="EMBL/GenBank/DDBJ databases">
        <authorList>
            <person name="Dean J.D."/>
            <person name="Kim M.K."/>
            <person name="Newey C.N."/>
            <person name="Stoker T.S."/>
            <person name="Thompson D.W."/>
            <person name="Grose J.H."/>
        </authorList>
    </citation>
    <scope>NUCLEOTIDE SEQUENCE</scope>
    <source>
        <strain evidence="7">BT635</strain>
    </source>
</reference>
<accession>A0ABS8A752</accession>
<dbReference type="InterPro" id="IPR007016">
    <property type="entry name" value="O-antigen_ligase-rel_domated"/>
</dbReference>
<feature type="transmembrane region" description="Helical" evidence="5">
    <location>
        <begin position="126"/>
        <end position="147"/>
    </location>
</feature>
<dbReference type="InterPro" id="IPR051533">
    <property type="entry name" value="WaaL-like"/>
</dbReference>
<feature type="transmembrane region" description="Helical" evidence="5">
    <location>
        <begin position="345"/>
        <end position="369"/>
    </location>
</feature>
<evidence type="ECO:0000256" key="1">
    <source>
        <dbReference type="ARBA" id="ARBA00004141"/>
    </source>
</evidence>
<comment type="subcellular location">
    <subcellularLocation>
        <location evidence="1">Membrane</location>
        <topology evidence="1">Multi-pass membrane protein</topology>
    </subcellularLocation>
</comment>
<organism evidence="7 8">
    <name type="scientific">Hymenobacter nitidus</name>
    <dbReference type="NCBI Taxonomy" id="2880929"/>
    <lineage>
        <taxon>Bacteria</taxon>
        <taxon>Pseudomonadati</taxon>
        <taxon>Bacteroidota</taxon>
        <taxon>Cytophagia</taxon>
        <taxon>Cytophagales</taxon>
        <taxon>Hymenobacteraceae</taxon>
        <taxon>Hymenobacter</taxon>
    </lineage>
</organism>
<feature type="transmembrane region" description="Helical" evidence="5">
    <location>
        <begin position="76"/>
        <end position="95"/>
    </location>
</feature>
<feature type="transmembrane region" description="Helical" evidence="5">
    <location>
        <begin position="101"/>
        <end position="119"/>
    </location>
</feature>
<evidence type="ECO:0000313" key="7">
    <source>
        <dbReference type="EMBL" id="MCB2376218.1"/>
    </source>
</evidence>
<sequence length="428" mass="47273">MMPSSSGSAFSRAYQDGRLSQYLLVVACLAGIIGLFAARALVSLSPVAGAVAALLNPNLRQAVPRWLRNGAALRLALLYALLLVSGLYTTAWEVWRHEVFRQLPLLGVPLIFALAVPLTRAQRYTVGCFFTVGVALIGAVTLGKYLLDPAPANLLIDQGQNIPSVTRIFHIHFSIMLVLAVYFGFLLQREKAAPVLVRWLLRLSVVVAVVVLHVLAYRTGLLALYATLLADAVLVVVLKRQFTMGLVLLACLVIIPLVAYRSLPSVQRRVGGSLYDIEQFTLKQDINTSSLSQRLAAWQTAQNVAGRNPWLGVGAADAHEAMMREYDWHDYGLKPENRAMIHNQYLHYLVAGGFVGLFLWLLVLLTPLLQPAQRQNPYVVHFLLIMGAAMLVDSLLEVQIGFNLFVFLYGFLVVSTEREVQMAQQNPS</sequence>
<dbReference type="Proteomes" id="UP001165297">
    <property type="component" value="Unassembled WGS sequence"/>
</dbReference>
<evidence type="ECO:0000256" key="3">
    <source>
        <dbReference type="ARBA" id="ARBA00022989"/>
    </source>
</evidence>
<dbReference type="GO" id="GO:0016874">
    <property type="term" value="F:ligase activity"/>
    <property type="evidence" value="ECO:0007669"/>
    <property type="project" value="UniProtKB-KW"/>
</dbReference>
<keyword evidence="8" id="KW-1185">Reference proteome</keyword>
<feature type="transmembrane region" description="Helical" evidence="5">
    <location>
        <begin position="167"/>
        <end position="187"/>
    </location>
</feature>
<evidence type="ECO:0000256" key="2">
    <source>
        <dbReference type="ARBA" id="ARBA00022692"/>
    </source>
</evidence>
<feature type="transmembrane region" description="Helical" evidence="5">
    <location>
        <begin position="199"/>
        <end position="216"/>
    </location>
</feature>